<proteinExistence type="predicted"/>
<dbReference type="AlphaFoldDB" id="T2KL38"/>
<dbReference type="eggNOG" id="COG4296">
    <property type="taxonomic scope" value="Bacteria"/>
</dbReference>
<keyword evidence="3" id="KW-1185">Reference proteome</keyword>
<evidence type="ECO:0000259" key="1">
    <source>
        <dbReference type="Pfam" id="PF10020"/>
    </source>
</evidence>
<dbReference type="PATRIC" id="fig|1347342.6.peg.1903"/>
<accession>T2KL38</accession>
<dbReference type="Pfam" id="PF10020">
    <property type="entry name" value="DUF2262"/>
    <property type="match status" value="1"/>
</dbReference>
<evidence type="ECO:0000313" key="2">
    <source>
        <dbReference type="EMBL" id="CDF79612.1"/>
    </source>
</evidence>
<dbReference type="OrthoDB" id="1445148at2"/>
<dbReference type="EMBL" id="HG315671">
    <property type="protein sequence ID" value="CDF79612.1"/>
    <property type="molecule type" value="Genomic_DNA"/>
</dbReference>
<dbReference type="Proteomes" id="UP000016160">
    <property type="component" value="Chromosome"/>
</dbReference>
<feature type="domain" description="DUF2262" evidence="1">
    <location>
        <begin position="33"/>
        <end position="136"/>
    </location>
</feature>
<protein>
    <recommendedName>
        <fullName evidence="1">DUF2262 domain-containing protein</fullName>
    </recommendedName>
</protein>
<dbReference type="RefSeq" id="WP_038529905.1">
    <property type="nucleotide sequence ID" value="NZ_HG315671.1"/>
</dbReference>
<dbReference type="STRING" id="1347342.BN863_19000"/>
<evidence type="ECO:0000313" key="3">
    <source>
        <dbReference type="Proteomes" id="UP000016160"/>
    </source>
</evidence>
<organism evidence="2 3">
    <name type="scientific">Formosa agariphila (strain DSM 15362 / KCTC 12365 / LMG 23005 / KMM 3901 / M-2Alg 35-1)</name>
    <dbReference type="NCBI Taxonomy" id="1347342"/>
    <lineage>
        <taxon>Bacteria</taxon>
        <taxon>Pseudomonadati</taxon>
        <taxon>Bacteroidota</taxon>
        <taxon>Flavobacteriia</taxon>
        <taxon>Flavobacteriales</taxon>
        <taxon>Flavobacteriaceae</taxon>
        <taxon>Formosa</taxon>
    </lineage>
</organism>
<gene>
    <name evidence="2" type="ORF">BN863_19000</name>
</gene>
<sequence length="141" mass="16127">MKIIRDILKKDTNTEGAFKVTLACDLYKIDLHLGLGDVSLDDMIAFANTILEDFVSFETKAKTAIVNDFLQNYNEDWADEEKGYPELTEEAFKNNLEVTAIHFYAKDLIDVFYTENGMFGNHYLVAHSHDGKHFKDTSMFG</sequence>
<dbReference type="HOGENOM" id="CLU_1822916_0_0_10"/>
<dbReference type="InterPro" id="IPR019260">
    <property type="entry name" value="DUF2262"/>
</dbReference>
<name>T2KL38_FORAG</name>
<reference evidence="2 3" key="1">
    <citation type="journal article" date="2013" name="Appl. Environ. Microbiol.">
        <title>The genome of the alga-associated marine flavobacterium Formosa agariphila KMM 3901T reveals a broad potential for degradation of algal polysaccharides.</title>
        <authorList>
            <person name="Mann A.J."/>
            <person name="Hahnke R.L."/>
            <person name="Huang S."/>
            <person name="Werner J."/>
            <person name="Xing P."/>
            <person name="Barbeyron T."/>
            <person name="Huettel B."/>
            <person name="Stueber K."/>
            <person name="Reinhardt R."/>
            <person name="Harder J."/>
            <person name="Gloeckner F.O."/>
            <person name="Amann R.I."/>
            <person name="Teeling H."/>
        </authorList>
    </citation>
    <scope>NUCLEOTIDE SEQUENCE [LARGE SCALE GENOMIC DNA]</scope>
    <source>
        <strain evidence="3">DSM 15362 / KCTC 12365 / LMG 23005 / KMM 3901</strain>
    </source>
</reference>